<gene>
    <name evidence="2" type="ORF">SAMN04488052_11470</name>
</gene>
<dbReference type="InterPro" id="IPR021300">
    <property type="entry name" value="Integr_conj_element_PFL4695"/>
</dbReference>
<sequence length="160" mass="16905">MGRVTRVPVAVFTVFVVLGVASDAPAGEVAPSASGSSPDEPLVVAEPADLLPVNTPEMEPGRLRATPSADAEGMLERLPQPLCLVGADARSLRWLERHRSSLRSAGALCLLVQAERVTDLDRVLDAAGEVPVQVSPGGELARRFGLQRYPVVISAEGFEQ</sequence>
<evidence type="ECO:0000313" key="3">
    <source>
        <dbReference type="Proteomes" id="UP000199657"/>
    </source>
</evidence>
<feature type="signal peptide" evidence="1">
    <location>
        <begin position="1"/>
        <end position="26"/>
    </location>
</feature>
<evidence type="ECO:0000313" key="2">
    <source>
        <dbReference type="EMBL" id="SEP17838.1"/>
    </source>
</evidence>
<dbReference type="EMBL" id="FOEG01000014">
    <property type="protein sequence ID" value="SEP17838.1"/>
    <property type="molecule type" value="Genomic_DNA"/>
</dbReference>
<dbReference type="NCBIfam" id="TIGR03765">
    <property type="entry name" value="ICE_PFL_4695"/>
    <property type="match status" value="1"/>
</dbReference>
<accession>A0A1H8VSC8</accession>
<evidence type="ECO:0000256" key="1">
    <source>
        <dbReference type="SAM" id="SignalP"/>
    </source>
</evidence>
<proteinExistence type="predicted"/>
<keyword evidence="3" id="KW-1185">Reference proteome</keyword>
<dbReference type="STRING" id="406100.SAMN04488052_11470"/>
<name>A0A1H8VSC8_9GAMM</name>
<reference evidence="2 3" key="1">
    <citation type="submission" date="2016-10" db="EMBL/GenBank/DDBJ databases">
        <authorList>
            <person name="de Groot N.N."/>
        </authorList>
    </citation>
    <scope>NUCLEOTIDE SEQUENCE [LARGE SCALE GENOMIC DNA]</scope>
    <source>
        <strain evidence="2 3">CGMCC 1.6291</strain>
    </source>
</reference>
<protein>
    <submittedName>
        <fullName evidence="2">Integrating conjugative element protein, PFL_4695 family</fullName>
    </submittedName>
</protein>
<keyword evidence="1" id="KW-0732">Signal</keyword>
<dbReference type="Pfam" id="PF11072">
    <property type="entry name" value="DUF2859"/>
    <property type="match status" value="1"/>
</dbReference>
<dbReference type="OrthoDB" id="8560395at2"/>
<feature type="chain" id="PRO_5011611358" evidence="1">
    <location>
        <begin position="27"/>
        <end position="160"/>
    </location>
</feature>
<dbReference type="Proteomes" id="UP000199657">
    <property type="component" value="Unassembled WGS sequence"/>
</dbReference>
<organism evidence="2 3">
    <name type="scientific">Aquisalimonas asiatica</name>
    <dbReference type="NCBI Taxonomy" id="406100"/>
    <lineage>
        <taxon>Bacteria</taxon>
        <taxon>Pseudomonadati</taxon>
        <taxon>Pseudomonadota</taxon>
        <taxon>Gammaproteobacteria</taxon>
        <taxon>Chromatiales</taxon>
        <taxon>Ectothiorhodospiraceae</taxon>
        <taxon>Aquisalimonas</taxon>
    </lineage>
</organism>
<dbReference type="AlphaFoldDB" id="A0A1H8VSC8"/>